<dbReference type="Proteomes" id="UP000298663">
    <property type="component" value="Unassembled WGS sequence"/>
</dbReference>
<evidence type="ECO:0008006" key="4">
    <source>
        <dbReference type="Google" id="ProtNLM"/>
    </source>
</evidence>
<keyword evidence="3" id="KW-1185">Reference proteome</keyword>
<feature type="transmembrane region" description="Helical" evidence="1">
    <location>
        <begin position="18"/>
        <end position="41"/>
    </location>
</feature>
<dbReference type="SUPFAM" id="SSF81321">
    <property type="entry name" value="Family A G protein-coupled receptor-like"/>
    <property type="match status" value="1"/>
</dbReference>
<reference evidence="2 3" key="2">
    <citation type="journal article" date="2019" name="G3 (Bethesda)">
        <title>Hybrid Assembly of the Genome of the Entomopathogenic Nematode Steinernema carpocapsae Identifies the X-Chromosome.</title>
        <authorList>
            <person name="Serra L."/>
            <person name="Macchietto M."/>
            <person name="Macias-Munoz A."/>
            <person name="McGill C.J."/>
            <person name="Rodriguez I.M."/>
            <person name="Rodriguez B."/>
            <person name="Murad R."/>
            <person name="Mortazavi A."/>
        </authorList>
    </citation>
    <scope>NUCLEOTIDE SEQUENCE [LARGE SCALE GENOMIC DNA]</scope>
    <source>
        <strain evidence="2 3">ALL</strain>
    </source>
</reference>
<reference evidence="2 3" key="1">
    <citation type="journal article" date="2015" name="Genome Biol.">
        <title>Comparative genomics of Steinernema reveals deeply conserved gene regulatory networks.</title>
        <authorList>
            <person name="Dillman A.R."/>
            <person name="Macchietto M."/>
            <person name="Porter C.F."/>
            <person name="Rogers A."/>
            <person name="Williams B."/>
            <person name="Antoshechkin I."/>
            <person name="Lee M.M."/>
            <person name="Goodwin Z."/>
            <person name="Lu X."/>
            <person name="Lewis E.E."/>
            <person name="Goodrich-Blair H."/>
            <person name="Stock S.P."/>
            <person name="Adams B.J."/>
            <person name="Sternberg P.W."/>
            <person name="Mortazavi A."/>
        </authorList>
    </citation>
    <scope>NUCLEOTIDE SEQUENCE [LARGE SCALE GENOMIC DNA]</scope>
    <source>
        <strain evidence="2 3">ALL</strain>
    </source>
</reference>
<sequence>MPAIGPDGPLLDSLFSGLYYVIGIPGILLNALLIFVILFLAPKTLRKYRFLLLNQTFIDLLSSTLLTLSQVR</sequence>
<name>A0A4U5NX77_STECR</name>
<dbReference type="EMBL" id="AZBU02000003">
    <property type="protein sequence ID" value="TKR87864.1"/>
    <property type="molecule type" value="Genomic_DNA"/>
</dbReference>
<organism evidence="2 3">
    <name type="scientific">Steinernema carpocapsae</name>
    <name type="common">Entomopathogenic nematode</name>
    <dbReference type="NCBI Taxonomy" id="34508"/>
    <lineage>
        <taxon>Eukaryota</taxon>
        <taxon>Metazoa</taxon>
        <taxon>Ecdysozoa</taxon>
        <taxon>Nematoda</taxon>
        <taxon>Chromadorea</taxon>
        <taxon>Rhabditida</taxon>
        <taxon>Tylenchina</taxon>
        <taxon>Panagrolaimomorpha</taxon>
        <taxon>Strongyloidoidea</taxon>
        <taxon>Steinernematidae</taxon>
        <taxon>Steinernema</taxon>
    </lineage>
</organism>
<proteinExistence type="predicted"/>
<gene>
    <name evidence="2" type="ORF">L596_012199</name>
</gene>
<dbReference type="Pfam" id="PF10317">
    <property type="entry name" value="7TM_GPCR_Srd"/>
    <property type="match status" value="1"/>
</dbReference>
<evidence type="ECO:0000256" key="1">
    <source>
        <dbReference type="SAM" id="Phobius"/>
    </source>
</evidence>
<keyword evidence="1" id="KW-1133">Transmembrane helix</keyword>
<evidence type="ECO:0000313" key="3">
    <source>
        <dbReference type="Proteomes" id="UP000298663"/>
    </source>
</evidence>
<evidence type="ECO:0000313" key="2">
    <source>
        <dbReference type="EMBL" id="TKR87864.1"/>
    </source>
</evidence>
<accession>A0A4U5NX77</accession>
<protein>
    <recommendedName>
        <fullName evidence="4">G-protein coupled receptors family 1 profile domain-containing protein</fullName>
    </recommendedName>
</protein>
<comment type="caution">
    <text evidence="2">The sequence shown here is derived from an EMBL/GenBank/DDBJ whole genome shotgun (WGS) entry which is preliminary data.</text>
</comment>
<dbReference type="AlphaFoldDB" id="A0A4U5NX77"/>
<keyword evidence="1" id="KW-0812">Transmembrane</keyword>
<keyword evidence="1" id="KW-0472">Membrane</keyword>
<dbReference type="InterPro" id="IPR019421">
    <property type="entry name" value="7TM_GPCR_serpentine_rcpt_Srd"/>
</dbReference>